<dbReference type="AlphaFoldDB" id="A0A2P2R3Y3"/>
<proteinExistence type="predicted"/>
<name>A0A2P2R3Y3_RHIMU</name>
<reference evidence="2" key="1">
    <citation type="submission" date="2018-02" db="EMBL/GenBank/DDBJ databases">
        <title>Rhizophora mucronata_Transcriptome.</title>
        <authorList>
            <person name="Meera S.P."/>
            <person name="Sreeshan A."/>
            <person name="Augustine A."/>
        </authorList>
    </citation>
    <scope>NUCLEOTIDE SEQUENCE</scope>
    <source>
        <tissue evidence="2">Leaf</tissue>
    </source>
</reference>
<evidence type="ECO:0000313" key="2">
    <source>
        <dbReference type="EMBL" id="MBX73887.1"/>
    </source>
</evidence>
<feature type="region of interest" description="Disordered" evidence="1">
    <location>
        <begin position="1"/>
        <end position="27"/>
    </location>
</feature>
<protein>
    <submittedName>
        <fullName evidence="2">Uncharacterized protein</fullName>
    </submittedName>
</protein>
<accession>A0A2P2R3Y3</accession>
<feature type="compositionally biased region" description="Polar residues" evidence="1">
    <location>
        <begin position="14"/>
        <end position="27"/>
    </location>
</feature>
<sequence>MSSKNRQRGLESKIFSNSKNLHPRSTN</sequence>
<organism evidence="2">
    <name type="scientific">Rhizophora mucronata</name>
    <name type="common">Asiatic mangrove</name>
    <dbReference type="NCBI Taxonomy" id="61149"/>
    <lineage>
        <taxon>Eukaryota</taxon>
        <taxon>Viridiplantae</taxon>
        <taxon>Streptophyta</taxon>
        <taxon>Embryophyta</taxon>
        <taxon>Tracheophyta</taxon>
        <taxon>Spermatophyta</taxon>
        <taxon>Magnoliopsida</taxon>
        <taxon>eudicotyledons</taxon>
        <taxon>Gunneridae</taxon>
        <taxon>Pentapetalae</taxon>
        <taxon>rosids</taxon>
        <taxon>fabids</taxon>
        <taxon>Malpighiales</taxon>
        <taxon>Rhizophoraceae</taxon>
        <taxon>Rhizophora</taxon>
    </lineage>
</organism>
<evidence type="ECO:0000256" key="1">
    <source>
        <dbReference type="SAM" id="MobiDB-lite"/>
    </source>
</evidence>
<dbReference type="EMBL" id="GGEC01093403">
    <property type="protein sequence ID" value="MBX73887.1"/>
    <property type="molecule type" value="Transcribed_RNA"/>
</dbReference>